<accession>A0A239AU14</accession>
<name>A0A239AU14_9ACTN</name>
<reference evidence="3" key="1">
    <citation type="submission" date="2017-06" db="EMBL/GenBank/DDBJ databases">
        <authorList>
            <person name="Varghese N."/>
            <person name="Submissions S."/>
        </authorList>
    </citation>
    <scope>NUCLEOTIDE SEQUENCE [LARGE SCALE GENOMIC DNA]</scope>
    <source>
        <strain evidence="3">DSM 44485</strain>
    </source>
</reference>
<dbReference type="OrthoDB" id="3454650at2"/>
<gene>
    <name evidence="2" type="ORF">SAMN06265355_109211</name>
</gene>
<dbReference type="PROSITE" id="PS51257">
    <property type="entry name" value="PROKAR_LIPOPROTEIN"/>
    <property type="match status" value="1"/>
</dbReference>
<keyword evidence="3" id="KW-1185">Reference proteome</keyword>
<protein>
    <submittedName>
        <fullName evidence="2">Uncharacterized protein</fullName>
    </submittedName>
</protein>
<feature type="chain" id="PRO_5012241015" evidence="1">
    <location>
        <begin position="29"/>
        <end position="358"/>
    </location>
</feature>
<evidence type="ECO:0000256" key="1">
    <source>
        <dbReference type="SAM" id="SignalP"/>
    </source>
</evidence>
<proteinExistence type="predicted"/>
<dbReference type="SUPFAM" id="SSF89372">
    <property type="entry name" value="Fucose-specific lectin"/>
    <property type="match status" value="1"/>
</dbReference>
<sequence>MRRNAVPATIAALACAAGTVAVAAPAHAAGWKSIGSTALAYNGSLDKVDFGAKNAGWAVGAAGSFFGPEARLVKWNGSAWVADASPVGFTPTDVAVSSASKAWVIGYNLSGTLGLYWNGTKWSQVAYPMVGFPTAVSAAADGTAYSVAGIDAAAGGPCAILRWTGTAWVDPKVPLPPSSSITAVDVRAKNDVWLAGTTSATGTSVTGLVMHFDGTSWKKIDVPGSLGVPGYQGTLHRIVADSPTNVYVLRVRQNAQITNAIQRYDGKTWKTVDTPLNAAGIGLSSDGNGGVVMLPITTGTKTQYMHYNGTAWTTLNGPARTGTVQASDIDARPGTTGIVSTGTASQPDKKTPFIEYFS</sequence>
<evidence type="ECO:0000313" key="3">
    <source>
        <dbReference type="Proteomes" id="UP000198420"/>
    </source>
</evidence>
<dbReference type="Proteomes" id="UP000198420">
    <property type="component" value="Unassembled WGS sequence"/>
</dbReference>
<evidence type="ECO:0000313" key="2">
    <source>
        <dbReference type="EMBL" id="SNR99185.1"/>
    </source>
</evidence>
<feature type="signal peptide" evidence="1">
    <location>
        <begin position="1"/>
        <end position="28"/>
    </location>
</feature>
<organism evidence="2 3">
    <name type="scientific">Actinomadura mexicana</name>
    <dbReference type="NCBI Taxonomy" id="134959"/>
    <lineage>
        <taxon>Bacteria</taxon>
        <taxon>Bacillati</taxon>
        <taxon>Actinomycetota</taxon>
        <taxon>Actinomycetes</taxon>
        <taxon>Streptosporangiales</taxon>
        <taxon>Thermomonosporaceae</taxon>
        <taxon>Actinomadura</taxon>
    </lineage>
</organism>
<dbReference type="RefSeq" id="WP_089314043.1">
    <property type="nucleotide sequence ID" value="NZ_FZNP01000009.1"/>
</dbReference>
<dbReference type="AlphaFoldDB" id="A0A239AU14"/>
<keyword evidence="1" id="KW-0732">Signal</keyword>
<dbReference type="EMBL" id="FZNP01000009">
    <property type="protein sequence ID" value="SNR99185.1"/>
    <property type="molecule type" value="Genomic_DNA"/>
</dbReference>